<evidence type="ECO:0000256" key="1">
    <source>
        <dbReference type="SAM" id="MobiDB-lite"/>
    </source>
</evidence>
<evidence type="ECO:0000313" key="3">
    <source>
        <dbReference type="WBParaSite" id="ALUE_0000108901-mRNA-1"/>
    </source>
</evidence>
<organism evidence="2 3">
    <name type="scientific">Ascaris lumbricoides</name>
    <name type="common">Giant roundworm</name>
    <dbReference type="NCBI Taxonomy" id="6252"/>
    <lineage>
        <taxon>Eukaryota</taxon>
        <taxon>Metazoa</taxon>
        <taxon>Ecdysozoa</taxon>
        <taxon>Nematoda</taxon>
        <taxon>Chromadorea</taxon>
        <taxon>Rhabditida</taxon>
        <taxon>Spirurina</taxon>
        <taxon>Ascaridomorpha</taxon>
        <taxon>Ascaridoidea</taxon>
        <taxon>Ascarididae</taxon>
        <taxon>Ascaris</taxon>
    </lineage>
</organism>
<feature type="compositionally biased region" description="Low complexity" evidence="1">
    <location>
        <begin position="28"/>
        <end position="44"/>
    </location>
</feature>
<protein>
    <submittedName>
        <fullName evidence="3">Uncharacterized protein</fullName>
    </submittedName>
</protein>
<reference evidence="3" key="1">
    <citation type="submission" date="2017-02" db="UniProtKB">
        <authorList>
            <consortium name="WormBaseParasite"/>
        </authorList>
    </citation>
    <scope>IDENTIFICATION</scope>
</reference>
<evidence type="ECO:0000313" key="2">
    <source>
        <dbReference type="Proteomes" id="UP000036681"/>
    </source>
</evidence>
<dbReference type="Proteomes" id="UP000036681">
    <property type="component" value="Unplaced"/>
</dbReference>
<proteinExistence type="predicted"/>
<dbReference type="WBParaSite" id="ALUE_0000108901-mRNA-1">
    <property type="protein sequence ID" value="ALUE_0000108901-mRNA-1"/>
    <property type="gene ID" value="ALUE_0000108901"/>
</dbReference>
<feature type="compositionally biased region" description="Pro residues" evidence="1">
    <location>
        <begin position="45"/>
        <end position="55"/>
    </location>
</feature>
<feature type="region of interest" description="Disordered" evidence="1">
    <location>
        <begin position="28"/>
        <end position="56"/>
    </location>
</feature>
<accession>A0A0M3HHU4</accession>
<dbReference type="AlphaFoldDB" id="A0A0M3HHU4"/>
<sequence>MSTALKVERLGKNAGVIVNEHEQNARAAAAAAAASESSTSSSVPAPVPQSVPPPAVNMTEALKTATRILMLQDPLRSSRKNLKCEYATD</sequence>
<keyword evidence="2" id="KW-1185">Reference proteome</keyword>
<name>A0A0M3HHU4_ASCLU</name>